<dbReference type="GO" id="GO:0030261">
    <property type="term" value="P:chromosome condensation"/>
    <property type="evidence" value="ECO:0007669"/>
    <property type="project" value="UniProtKB-KW"/>
</dbReference>
<evidence type="ECO:0000313" key="6">
    <source>
        <dbReference type="Proteomes" id="UP000594688"/>
    </source>
</evidence>
<evidence type="ECO:0000256" key="4">
    <source>
        <dbReference type="RuleBase" id="RU003939"/>
    </source>
</evidence>
<keyword evidence="2" id="KW-0226">DNA condensation</keyword>
<keyword evidence="3 5" id="KW-0238">DNA-binding</keyword>
<comment type="similarity">
    <text evidence="1 4">Belongs to the bacterial histone-like protein family.</text>
</comment>
<dbReference type="Proteomes" id="UP000594688">
    <property type="component" value="Chromosome"/>
</dbReference>
<dbReference type="InterPro" id="IPR000119">
    <property type="entry name" value="Hist_DNA-bd"/>
</dbReference>
<dbReference type="KEGG" id="nli:G3M70_12125"/>
<dbReference type="AlphaFoldDB" id="A0A7T0BX55"/>
<dbReference type="Pfam" id="PF00216">
    <property type="entry name" value="Bac_DNA_binding"/>
    <property type="match status" value="1"/>
</dbReference>
<dbReference type="Gene3D" id="4.10.520.10">
    <property type="entry name" value="IHF-like DNA-binding proteins"/>
    <property type="match status" value="1"/>
</dbReference>
<protein>
    <submittedName>
        <fullName evidence="5">HU family DNA-binding protein</fullName>
    </submittedName>
</protein>
<evidence type="ECO:0000256" key="2">
    <source>
        <dbReference type="ARBA" id="ARBA00023067"/>
    </source>
</evidence>
<dbReference type="PROSITE" id="PS00045">
    <property type="entry name" value="HISTONE_LIKE"/>
    <property type="match status" value="1"/>
</dbReference>
<dbReference type="PANTHER" id="PTHR33175:SF3">
    <property type="entry name" value="DNA-BINDING PROTEIN HU-BETA"/>
    <property type="match status" value="1"/>
</dbReference>
<accession>A0A7T0BX55</accession>
<dbReference type="PANTHER" id="PTHR33175">
    <property type="entry name" value="DNA-BINDING PROTEIN HU"/>
    <property type="match status" value="1"/>
</dbReference>
<dbReference type="EMBL" id="CP048685">
    <property type="protein sequence ID" value="QPJ62578.1"/>
    <property type="molecule type" value="Genomic_DNA"/>
</dbReference>
<dbReference type="PRINTS" id="PR01727">
    <property type="entry name" value="DNABINDINGHU"/>
</dbReference>
<reference evidence="5 6" key="1">
    <citation type="submission" date="2020-02" db="EMBL/GenBank/DDBJ databases">
        <title>Genomic and physiological characterization of two novel Nitrospinaceae genera.</title>
        <authorList>
            <person name="Mueller A.J."/>
            <person name="Jung M.-Y."/>
            <person name="Strachan C.R."/>
            <person name="Herbold C.W."/>
            <person name="Kirkegaard R.H."/>
            <person name="Daims H."/>
        </authorList>
    </citation>
    <scope>NUCLEOTIDE SEQUENCE [LARGE SCALE GENOMIC DNA]</scope>
    <source>
        <strain evidence="5">EB</strain>
    </source>
</reference>
<evidence type="ECO:0000313" key="5">
    <source>
        <dbReference type="EMBL" id="QPJ62578.1"/>
    </source>
</evidence>
<dbReference type="InterPro" id="IPR020816">
    <property type="entry name" value="Histone-like_DNA-bd_CS"/>
</dbReference>
<dbReference type="SUPFAM" id="SSF47729">
    <property type="entry name" value="IHF-like DNA-binding proteins"/>
    <property type="match status" value="1"/>
</dbReference>
<gene>
    <name evidence="5" type="ORF">G3M70_12125</name>
</gene>
<proteinExistence type="inferred from homology"/>
<evidence type="ECO:0000256" key="1">
    <source>
        <dbReference type="ARBA" id="ARBA00010529"/>
    </source>
</evidence>
<name>A0A7T0BX55_9BACT</name>
<dbReference type="SMART" id="SM00411">
    <property type="entry name" value="BHL"/>
    <property type="match status" value="1"/>
</dbReference>
<organism evidence="5 6">
    <name type="scientific">Candidatus Nitronauta litoralis</name>
    <dbReference type="NCBI Taxonomy" id="2705533"/>
    <lineage>
        <taxon>Bacteria</taxon>
        <taxon>Pseudomonadati</taxon>
        <taxon>Nitrospinota/Tectimicrobiota group</taxon>
        <taxon>Nitrospinota</taxon>
        <taxon>Nitrospinia</taxon>
        <taxon>Nitrospinales</taxon>
        <taxon>Nitrospinaceae</taxon>
        <taxon>Candidatus Nitronauta</taxon>
    </lineage>
</organism>
<sequence length="92" mass="10068">MTKDDLIIAVTKAVKDDSVSKRLAGDIIDATFEAIGKSIKKEKRFAYPGFGTFTVRTRKARKGRNPQTGEEIKIKASKTVGFKPAPALKNSL</sequence>
<evidence type="ECO:0000256" key="3">
    <source>
        <dbReference type="ARBA" id="ARBA00023125"/>
    </source>
</evidence>
<dbReference type="GO" id="GO:0005829">
    <property type="term" value="C:cytosol"/>
    <property type="evidence" value="ECO:0007669"/>
    <property type="project" value="TreeGrafter"/>
</dbReference>
<dbReference type="GO" id="GO:0030527">
    <property type="term" value="F:structural constituent of chromatin"/>
    <property type="evidence" value="ECO:0007669"/>
    <property type="project" value="InterPro"/>
</dbReference>
<dbReference type="InterPro" id="IPR010992">
    <property type="entry name" value="IHF-like_DNA-bd_dom_sf"/>
</dbReference>
<dbReference type="CDD" id="cd13831">
    <property type="entry name" value="HU"/>
    <property type="match status" value="1"/>
</dbReference>
<dbReference type="GO" id="GO:0003677">
    <property type="term" value="F:DNA binding"/>
    <property type="evidence" value="ECO:0007669"/>
    <property type="project" value="UniProtKB-KW"/>
</dbReference>